<dbReference type="RefSeq" id="WP_148089393.1">
    <property type="nucleotide sequence ID" value="NZ_RJVJ01000001.1"/>
</dbReference>
<dbReference type="EMBL" id="RJVJ01000001">
    <property type="protein sequence ID" value="ROR43025.1"/>
    <property type="molecule type" value="Genomic_DNA"/>
</dbReference>
<reference evidence="1 2" key="1">
    <citation type="submission" date="2018-11" db="EMBL/GenBank/DDBJ databases">
        <title>Sequencing the genomes of 1000 actinobacteria strains.</title>
        <authorList>
            <person name="Klenk H.-P."/>
        </authorList>
    </citation>
    <scope>NUCLEOTIDE SEQUENCE [LARGE SCALE GENOMIC DNA]</scope>
    <source>
        <strain evidence="1 2">DSM 44780</strain>
    </source>
</reference>
<sequence>MCLDSLLLVLASAWIRERHRRWPDSTNPYLIVSRQAAVAFTGPAVSAELVQRQFRAIGLTASVLRTDRILSEARHSADPLHLMRLFGLSNATATRYVFIAHPDRRPGPIRA</sequence>
<evidence type="ECO:0000313" key="1">
    <source>
        <dbReference type="EMBL" id="ROR43025.1"/>
    </source>
</evidence>
<organism evidence="1 2">
    <name type="scientific">Kitasatospora cineracea</name>
    <dbReference type="NCBI Taxonomy" id="88074"/>
    <lineage>
        <taxon>Bacteria</taxon>
        <taxon>Bacillati</taxon>
        <taxon>Actinomycetota</taxon>
        <taxon>Actinomycetes</taxon>
        <taxon>Kitasatosporales</taxon>
        <taxon>Streptomycetaceae</taxon>
        <taxon>Kitasatospora</taxon>
    </lineage>
</organism>
<name>A0A8G1XAC4_9ACTN</name>
<dbReference type="AlphaFoldDB" id="A0A8G1XAC4"/>
<accession>A0A8G1XAC4</accession>
<comment type="caution">
    <text evidence="1">The sequence shown here is derived from an EMBL/GenBank/DDBJ whole genome shotgun (WGS) entry which is preliminary data.</text>
</comment>
<dbReference type="Proteomes" id="UP000267408">
    <property type="component" value="Unassembled WGS sequence"/>
</dbReference>
<dbReference type="OrthoDB" id="3216692at2"/>
<proteinExistence type="predicted"/>
<evidence type="ECO:0000313" key="2">
    <source>
        <dbReference type="Proteomes" id="UP000267408"/>
    </source>
</evidence>
<gene>
    <name evidence="1" type="ORF">EDD39_1160</name>
</gene>
<protein>
    <submittedName>
        <fullName evidence="1">Uncharacterized protein</fullName>
    </submittedName>
</protein>